<feature type="region of interest" description="Disordered" evidence="1">
    <location>
        <begin position="210"/>
        <end position="348"/>
    </location>
</feature>
<feature type="domain" description="Macro" evidence="2">
    <location>
        <begin position="28"/>
        <end position="215"/>
    </location>
</feature>
<evidence type="ECO:0000259" key="2">
    <source>
        <dbReference type="PROSITE" id="PS51154"/>
    </source>
</evidence>
<dbReference type="EMBL" id="ML732154">
    <property type="protein sequence ID" value="KAB8078868.1"/>
    <property type="molecule type" value="Genomic_DNA"/>
</dbReference>
<dbReference type="PROSITE" id="PS51154">
    <property type="entry name" value="MACRO"/>
    <property type="match status" value="1"/>
</dbReference>
<evidence type="ECO:0000313" key="4">
    <source>
        <dbReference type="Proteomes" id="UP000326565"/>
    </source>
</evidence>
<dbReference type="Proteomes" id="UP000326565">
    <property type="component" value="Unassembled WGS sequence"/>
</dbReference>
<feature type="compositionally biased region" description="Acidic residues" evidence="1">
    <location>
        <begin position="288"/>
        <end position="298"/>
    </location>
</feature>
<proteinExistence type="predicted"/>
<sequence length="348" mass="37781">MAPPFVPITEIPTVSLLYKLGRLIPVSYPLKQPSKAFNDTISLIRNDITKLQDVDCIVNAANESLLGGGGVDGAIHRAAGPGLLQECRTLKGCETGDAKITSAYNLPCKRVIHTVGPIYNYELRAGQDRPEALLRSCYRRSLELAVENDMKSIAFSAISTGVYGYPSGEAARAALDEARKFLEEPNNIGRLERVIFCNFERKDEAAYEDSIPSIFPPLEQDLPSGSAKKSESQTTADGESSPSLEMLAAKLPDPPTVEPALDGQPGSKKQKVNTDGVVQNSKIHTEDKSEDDWEEVDKSEDGRTEGLDDEPVEIDRPPSVTDVQSVQSSGIIDMADSNSTESLLGKDW</sequence>
<evidence type="ECO:0000313" key="3">
    <source>
        <dbReference type="EMBL" id="KAB8078868.1"/>
    </source>
</evidence>
<dbReference type="SMART" id="SM00506">
    <property type="entry name" value="A1pp"/>
    <property type="match status" value="1"/>
</dbReference>
<protein>
    <recommendedName>
        <fullName evidence="2">Macro domain-containing protein</fullName>
    </recommendedName>
</protein>
<dbReference type="SUPFAM" id="SSF52949">
    <property type="entry name" value="Macro domain-like"/>
    <property type="match status" value="1"/>
</dbReference>
<dbReference type="CDD" id="cd02908">
    <property type="entry name" value="Macro_OAADPr_deacetylase"/>
    <property type="match status" value="1"/>
</dbReference>
<dbReference type="Gene3D" id="3.40.220.10">
    <property type="entry name" value="Leucine Aminopeptidase, subunit E, domain 1"/>
    <property type="match status" value="1"/>
</dbReference>
<evidence type="ECO:0000256" key="1">
    <source>
        <dbReference type="SAM" id="MobiDB-lite"/>
    </source>
</evidence>
<name>A0A5N5XDL7_9EURO</name>
<dbReference type="AlphaFoldDB" id="A0A5N5XDL7"/>
<dbReference type="PANTHER" id="PTHR11106:SF27">
    <property type="entry name" value="MACRO DOMAIN-CONTAINING PROTEIN"/>
    <property type="match status" value="1"/>
</dbReference>
<feature type="compositionally biased region" description="Polar residues" evidence="1">
    <location>
        <begin position="232"/>
        <end position="243"/>
    </location>
</feature>
<dbReference type="OrthoDB" id="6077599at2759"/>
<dbReference type="Pfam" id="PF01661">
    <property type="entry name" value="Macro"/>
    <property type="match status" value="1"/>
</dbReference>
<accession>A0A5N5XDL7</accession>
<dbReference type="InterPro" id="IPR043472">
    <property type="entry name" value="Macro_dom-like"/>
</dbReference>
<organism evidence="3 4">
    <name type="scientific">Aspergillus leporis</name>
    <dbReference type="NCBI Taxonomy" id="41062"/>
    <lineage>
        <taxon>Eukaryota</taxon>
        <taxon>Fungi</taxon>
        <taxon>Dikarya</taxon>
        <taxon>Ascomycota</taxon>
        <taxon>Pezizomycotina</taxon>
        <taxon>Eurotiomycetes</taxon>
        <taxon>Eurotiomycetidae</taxon>
        <taxon>Eurotiales</taxon>
        <taxon>Aspergillaceae</taxon>
        <taxon>Aspergillus</taxon>
        <taxon>Aspergillus subgen. Circumdati</taxon>
    </lineage>
</organism>
<dbReference type="NCBIfam" id="NF001664">
    <property type="entry name" value="PRK00431.1-6"/>
    <property type="match status" value="1"/>
</dbReference>
<gene>
    <name evidence="3" type="ORF">BDV29DRAFT_165454</name>
</gene>
<dbReference type="PANTHER" id="PTHR11106">
    <property type="entry name" value="GANGLIOSIDE INDUCED DIFFERENTIATION ASSOCIATED PROTEIN 2-RELATED"/>
    <property type="match status" value="1"/>
</dbReference>
<reference evidence="3 4" key="1">
    <citation type="submission" date="2019-04" db="EMBL/GenBank/DDBJ databases">
        <title>Friends and foes A comparative genomics study of 23 Aspergillus species from section Flavi.</title>
        <authorList>
            <consortium name="DOE Joint Genome Institute"/>
            <person name="Kjaerbolling I."/>
            <person name="Vesth T."/>
            <person name="Frisvad J.C."/>
            <person name="Nybo J.L."/>
            <person name="Theobald S."/>
            <person name="Kildgaard S."/>
            <person name="Isbrandt T."/>
            <person name="Kuo A."/>
            <person name="Sato A."/>
            <person name="Lyhne E.K."/>
            <person name="Kogle M.E."/>
            <person name="Wiebenga A."/>
            <person name="Kun R.S."/>
            <person name="Lubbers R.J."/>
            <person name="Makela M.R."/>
            <person name="Barry K."/>
            <person name="Chovatia M."/>
            <person name="Clum A."/>
            <person name="Daum C."/>
            <person name="Haridas S."/>
            <person name="He G."/>
            <person name="LaButti K."/>
            <person name="Lipzen A."/>
            <person name="Mondo S."/>
            <person name="Riley R."/>
            <person name="Salamov A."/>
            <person name="Simmons B.A."/>
            <person name="Magnuson J.K."/>
            <person name="Henrissat B."/>
            <person name="Mortensen U.H."/>
            <person name="Larsen T.O."/>
            <person name="Devries R.P."/>
            <person name="Grigoriev I.V."/>
            <person name="Machida M."/>
            <person name="Baker S.E."/>
            <person name="Andersen M.R."/>
        </authorList>
    </citation>
    <scope>NUCLEOTIDE SEQUENCE [LARGE SCALE GENOMIC DNA]</scope>
    <source>
        <strain evidence="3 4">CBS 151.66</strain>
    </source>
</reference>
<feature type="compositionally biased region" description="Polar residues" evidence="1">
    <location>
        <begin position="321"/>
        <end position="342"/>
    </location>
</feature>
<dbReference type="InterPro" id="IPR002589">
    <property type="entry name" value="Macro_dom"/>
</dbReference>
<keyword evidence="4" id="KW-1185">Reference proteome</keyword>